<dbReference type="EMBL" id="JAULSO010000006">
    <property type="protein sequence ID" value="KAK3681634.1"/>
    <property type="molecule type" value="Genomic_DNA"/>
</dbReference>
<evidence type="ECO:0000313" key="1">
    <source>
        <dbReference type="EMBL" id="KAK3681634.1"/>
    </source>
</evidence>
<reference evidence="1" key="1">
    <citation type="journal article" date="2023" name="Mol. Phylogenet. Evol.">
        <title>Genome-scale phylogeny and comparative genomics of the fungal order Sordariales.</title>
        <authorList>
            <person name="Hensen N."/>
            <person name="Bonometti L."/>
            <person name="Westerberg I."/>
            <person name="Brannstrom I.O."/>
            <person name="Guillou S."/>
            <person name="Cros-Aarteil S."/>
            <person name="Calhoun S."/>
            <person name="Haridas S."/>
            <person name="Kuo A."/>
            <person name="Mondo S."/>
            <person name="Pangilinan J."/>
            <person name="Riley R."/>
            <person name="LaButti K."/>
            <person name="Andreopoulos B."/>
            <person name="Lipzen A."/>
            <person name="Chen C."/>
            <person name="Yan M."/>
            <person name="Daum C."/>
            <person name="Ng V."/>
            <person name="Clum A."/>
            <person name="Steindorff A."/>
            <person name="Ohm R.A."/>
            <person name="Martin F."/>
            <person name="Silar P."/>
            <person name="Natvig D.O."/>
            <person name="Lalanne C."/>
            <person name="Gautier V."/>
            <person name="Ament-Velasquez S.L."/>
            <person name="Kruys A."/>
            <person name="Hutchinson M.I."/>
            <person name="Powell A.J."/>
            <person name="Barry K."/>
            <person name="Miller A.N."/>
            <person name="Grigoriev I.V."/>
            <person name="Debuchy R."/>
            <person name="Gladieux P."/>
            <person name="Hiltunen Thoren M."/>
            <person name="Johannesson H."/>
        </authorList>
    </citation>
    <scope>NUCLEOTIDE SEQUENCE</scope>
    <source>
        <strain evidence="1">CBS 314.62</strain>
    </source>
</reference>
<protein>
    <submittedName>
        <fullName evidence="1">Uncharacterized protein</fullName>
    </submittedName>
</protein>
<accession>A0AAE0WZJ9</accession>
<gene>
    <name evidence="1" type="ORF">B0T22DRAFT_299585</name>
</gene>
<comment type="caution">
    <text evidence="1">The sequence shown here is derived from an EMBL/GenBank/DDBJ whole genome shotgun (WGS) entry which is preliminary data.</text>
</comment>
<organism evidence="1 2">
    <name type="scientific">Podospora appendiculata</name>
    <dbReference type="NCBI Taxonomy" id="314037"/>
    <lineage>
        <taxon>Eukaryota</taxon>
        <taxon>Fungi</taxon>
        <taxon>Dikarya</taxon>
        <taxon>Ascomycota</taxon>
        <taxon>Pezizomycotina</taxon>
        <taxon>Sordariomycetes</taxon>
        <taxon>Sordariomycetidae</taxon>
        <taxon>Sordariales</taxon>
        <taxon>Podosporaceae</taxon>
        <taxon>Podospora</taxon>
    </lineage>
</organism>
<proteinExistence type="predicted"/>
<sequence length="217" mass="24659">MRNCMYVVDGIRMRFKTRIIQRTKCEMECAMPGTRYESPNPKRSASKVQDKTPRYGYRRWDDGIGLSGRFVEFQLPTSCASGEFSNHCLCVVAQAPTTQRAGKPSQVPTVNHPSRWWCRPCGLSRDRPKKQSCLARKLDPQIPNILSAPAESSLLMTKAKIFVGCIPRPFWCFLGCLAILTISKRGIQPGTVLQRDAIPRLFPHTPPSRKLIFYKKK</sequence>
<dbReference type="Proteomes" id="UP001270362">
    <property type="component" value="Unassembled WGS sequence"/>
</dbReference>
<name>A0AAE0WZJ9_9PEZI</name>
<reference evidence="1" key="2">
    <citation type="submission" date="2023-06" db="EMBL/GenBank/DDBJ databases">
        <authorList>
            <consortium name="Lawrence Berkeley National Laboratory"/>
            <person name="Haridas S."/>
            <person name="Hensen N."/>
            <person name="Bonometti L."/>
            <person name="Westerberg I."/>
            <person name="Brannstrom I.O."/>
            <person name="Guillou S."/>
            <person name="Cros-Aarteil S."/>
            <person name="Calhoun S."/>
            <person name="Kuo A."/>
            <person name="Mondo S."/>
            <person name="Pangilinan J."/>
            <person name="Riley R."/>
            <person name="Labutti K."/>
            <person name="Andreopoulos B."/>
            <person name="Lipzen A."/>
            <person name="Chen C."/>
            <person name="Yanf M."/>
            <person name="Daum C."/>
            <person name="Ng V."/>
            <person name="Clum A."/>
            <person name="Steindorff A."/>
            <person name="Ohm R."/>
            <person name="Martin F."/>
            <person name="Silar P."/>
            <person name="Natvig D."/>
            <person name="Lalanne C."/>
            <person name="Gautier V."/>
            <person name="Ament-Velasquez S.L."/>
            <person name="Kruys A."/>
            <person name="Hutchinson M.I."/>
            <person name="Powell A.J."/>
            <person name="Barry K."/>
            <person name="Miller A.N."/>
            <person name="Grigoriev I.V."/>
            <person name="Debuchy R."/>
            <person name="Gladieux P."/>
            <person name="Thoren M.H."/>
            <person name="Johannesson H."/>
        </authorList>
    </citation>
    <scope>NUCLEOTIDE SEQUENCE</scope>
    <source>
        <strain evidence="1">CBS 314.62</strain>
    </source>
</reference>
<dbReference type="AlphaFoldDB" id="A0AAE0WZJ9"/>
<keyword evidence="2" id="KW-1185">Reference proteome</keyword>
<evidence type="ECO:0000313" key="2">
    <source>
        <dbReference type="Proteomes" id="UP001270362"/>
    </source>
</evidence>